<keyword evidence="5" id="KW-0130">Cell adhesion</keyword>
<dbReference type="Proteomes" id="UP000015101">
    <property type="component" value="Unassembled WGS sequence"/>
</dbReference>
<dbReference type="KEGG" id="hro:HELRODRAFT_135573"/>
<sequence>YRVEEEVAVGTFVGDVLKDSGLLQKYEQKTLALLEFLVVPREVPYFSVGETDGVVRTKNRIDRDAGVPGCREKLLCEIKIDVAIKPTRYFEIFRLVIEVIDVNDNSPSFKQSSHYLSLAESVAVGSLYPLPTASDPDSPVHGVQRYAL</sequence>
<reference evidence="13" key="1">
    <citation type="submission" date="2012-12" db="EMBL/GenBank/DDBJ databases">
        <authorList>
            <person name="Hellsten U."/>
            <person name="Grimwood J."/>
            <person name="Chapman J.A."/>
            <person name="Shapiro H."/>
            <person name="Aerts A."/>
            <person name="Otillar R.P."/>
            <person name="Terry A.Y."/>
            <person name="Boore J.L."/>
            <person name="Simakov O."/>
            <person name="Marletaz F."/>
            <person name="Cho S.-J."/>
            <person name="Edsinger-Gonzales E."/>
            <person name="Havlak P."/>
            <person name="Kuo D.-H."/>
            <person name="Larsson T."/>
            <person name="Lv J."/>
            <person name="Arendt D."/>
            <person name="Savage R."/>
            <person name="Osoegawa K."/>
            <person name="de Jong P."/>
            <person name="Lindberg D.R."/>
            <person name="Seaver E.C."/>
            <person name="Weisblat D.A."/>
            <person name="Putnam N.H."/>
            <person name="Grigoriev I.V."/>
            <person name="Rokhsar D.S."/>
        </authorList>
    </citation>
    <scope>NUCLEOTIDE SEQUENCE</scope>
</reference>
<dbReference type="RefSeq" id="XP_009019930.1">
    <property type="nucleotide sequence ID" value="XM_009021682.1"/>
</dbReference>
<dbReference type="InterPro" id="IPR013164">
    <property type="entry name" value="Cadherin_N"/>
</dbReference>
<dbReference type="GO" id="GO:0005509">
    <property type="term" value="F:calcium ion binding"/>
    <property type="evidence" value="ECO:0007669"/>
    <property type="project" value="UniProtKB-UniRule"/>
</dbReference>
<keyword evidence="8" id="KW-0325">Glycoprotein</keyword>
<keyword evidence="13" id="KW-1185">Reference proteome</keyword>
<dbReference type="GO" id="GO:0005886">
    <property type="term" value="C:plasma membrane"/>
    <property type="evidence" value="ECO:0007669"/>
    <property type="project" value="InterPro"/>
</dbReference>
<dbReference type="Gene3D" id="2.60.40.60">
    <property type="entry name" value="Cadherins"/>
    <property type="match status" value="2"/>
</dbReference>
<dbReference type="PANTHER" id="PTHR24028:SF146">
    <property type="entry name" value="CADHERIN 96CB, ISOFORM D-RELATED"/>
    <property type="match status" value="1"/>
</dbReference>
<dbReference type="InterPro" id="IPR002126">
    <property type="entry name" value="Cadherin-like_dom"/>
</dbReference>
<dbReference type="InterPro" id="IPR015919">
    <property type="entry name" value="Cadherin-like_sf"/>
</dbReference>
<keyword evidence="7" id="KW-0472">Membrane</keyword>
<protein>
    <recommendedName>
        <fullName evidence="10">Cadherin domain-containing protein</fullName>
    </recommendedName>
</protein>
<gene>
    <name evidence="12" type="primary">20196296</name>
    <name evidence="11" type="ORF">HELRODRAFT_135573</name>
</gene>
<proteinExistence type="predicted"/>
<dbReference type="EnsemblMetazoa" id="HelroT135573">
    <property type="protein sequence ID" value="HelroP135573"/>
    <property type="gene ID" value="HelroG135573"/>
</dbReference>
<keyword evidence="4 9" id="KW-0106">Calcium</keyword>
<feature type="domain" description="Cadherin" evidence="10">
    <location>
        <begin position="45"/>
        <end position="109"/>
    </location>
</feature>
<evidence type="ECO:0000256" key="9">
    <source>
        <dbReference type="PROSITE-ProRule" id="PRU00043"/>
    </source>
</evidence>
<organism evidence="12 13">
    <name type="scientific">Helobdella robusta</name>
    <name type="common">Californian leech</name>
    <dbReference type="NCBI Taxonomy" id="6412"/>
    <lineage>
        <taxon>Eukaryota</taxon>
        <taxon>Metazoa</taxon>
        <taxon>Spiralia</taxon>
        <taxon>Lophotrochozoa</taxon>
        <taxon>Annelida</taxon>
        <taxon>Clitellata</taxon>
        <taxon>Hirudinea</taxon>
        <taxon>Rhynchobdellida</taxon>
        <taxon>Glossiphoniidae</taxon>
        <taxon>Helobdella</taxon>
    </lineage>
</organism>
<dbReference type="SUPFAM" id="SSF49313">
    <property type="entry name" value="Cadherin-like"/>
    <property type="match status" value="1"/>
</dbReference>
<dbReference type="InterPro" id="IPR020894">
    <property type="entry name" value="Cadherin_CS"/>
</dbReference>
<dbReference type="Pfam" id="PF08266">
    <property type="entry name" value="Cadherin_2"/>
    <property type="match status" value="1"/>
</dbReference>
<evidence type="ECO:0000256" key="2">
    <source>
        <dbReference type="ARBA" id="ARBA00022692"/>
    </source>
</evidence>
<keyword evidence="6" id="KW-1133">Transmembrane helix</keyword>
<reference evidence="11 13" key="2">
    <citation type="journal article" date="2013" name="Nature">
        <title>Insights into bilaterian evolution from three spiralian genomes.</title>
        <authorList>
            <person name="Simakov O."/>
            <person name="Marletaz F."/>
            <person name="Cho S.J."/>
            <person name="Edsinger-Gonzales E."/>
            <person name="Havlak P."/>
            <person name="Hellsten U."/>
            <person name="Kuo D.H."/>
            <person name="Larsson T."/>
            <person name="Lv J."/>
            <person name="Arendt D."/>
            <person name="Savage R."/>
            <person name="Osoegawa K."/>
            <person name="de Jong P."/>
            <person name="Grimwood J."/>
            <person name="Chapman J.A."/>
            <person name="Shapiro H."/>
            <person name="Aerts A."/>
            <person name="Otillar R.P."/>
            <person name="Terry A.Y."/>
            <person name="Boore J.L."/>
            <person name="Grigoriev I.V."/>
            <person name="Lindberg D.R."/>
            <person name="Seaver E.C."/>
            <person name="Weisblat D.A."/>
            <person name="Putnam N.H."/>
            <person name="Rokhsar D.S."/>
        </authorList>
    </citation>
    <scope>NUCLEOTIDE SEQUENCE</scope>
</reference>
<accession>T1EI96</accession>
<reference evidence="12" key="3">
    <citation type="submission" date="2015-06" db="UniProtKB">
        <authorList>
            <consortium name="EnsemblMetazoa"/>
        </authorList>
    </citation>
    <scope>IDENTIFICATION</scope>
</reference>
<dbReference type="OMA" id="LKIRYSY"/>
<dbReference type="EMBL" id="KB096742">
    <property type="protein sequence ID" value="ESO02522.1"/>
    <property type="molecule type" value="Genomic_DNA"/>
</dbReference>
<dbReference type="PANTHER" id="PTHR24028">
    <property type="entry name" value="CADHERIN-87A"/>
    <property type="match status" value="1"/>
</dbReference>
<evidence type="ECO:0000259" key="10">
    <source>
        <dbReference type="PROSITE" id="PS50268"/>
    </source>
</evidence>
<evidence type="ECO:0000313" key="13">
    <source>
        <dbReference type="Proteomes" id="UP000015101"/>
    </source>
</evidence>
<dbReference type="InParanoid" id="T1EI96"/>
<dbReference type="EMBL" id="AMQM01000922">
    <property type="status" value="NOT_ANNOTATED_CDS"/>
    <property type="molecule type" value="Genomic_DNA"/>
</dbReference>
<dbReference type="CDD" id="cd11304">
    <property type="entry name" value="Cadherin_repeat"/>
    <property type="match status" value="1"/>
</dbReference>
<dbReference type="AlphaFoldDB" id="T1EI96"/>
<evidence type="ECO:0000256" key="6">
    <source>
        <dbReference type="ARBA" id="ARBA00022989"/>
    </source>
</evidence>
<dbReference type="GeneID" id="20196296"/>
<dbReference type="PROSITE" id="PS50268">
    <property type="entry name" value="CADHERIN_2"/>
    <property type="match status" value="1"/>
</dbReference>
<evidence type="ECO:0000313" key="11">
    <source>
        <dbReference type="EMBL" id="ESO02522.1"/>
    </source>
</evidence>
<comment type="subcellular location">
    <subcellularLocation>
        <location evidence="1">Membrane</location>
        <topology evidence="1">Single-pass membrane protein</topology>
    </subcellularLocation>
</comment>
<dbReference type="OrthoDB" id="6250271at2759"/>
<dbReference type="CTD" id="20196296"/>
<dbReference type="GO" id="GO:0007156">
    <property type="term" value="P:homophilic cell adhesion via plasma membrane adhesion molecules"/>
    <property type="evidence" value="ECO:0007669"/>
    <property type="project" value="InterPro"/>
</dbReference>
<dbReference type="PROSITE" id="PS00232">
    <property type="entry name" value="CADHERIN_1"/>
    <property type="match status" value="1"/>
</dbReference>
<evidence type="ECO:0000256" key="1">
    <source>
        <dbReference type="ARBA" id="ARBA00004167"/>
    </source>
</evidence>
<evidence type="ECO:0000256" key="4">
    <source>
        <dbReference type="ARBA" id="ARBA00022837"/>
    </source>
</evidence>
<dbReference type="InterPro" id="IPR050174">
    <property type="entry name" value="Protocadherin/Cadherin-CA"/>
</dbReference>
<evidence type="ECO:0000256" key="3">
    <source>
        <dbReference type="ARBA" id="ARBA00022737"/>
    </source>
</evidence>
<evidence type="ECO:0000256" key="7">
    <source>
        <dbReference type="ARBA" id="ARBA00023136"/>
    </source>
</evidence>
<dbReference type="HOGENOM" id="CLU_1763403_0_0_1"/>
<dbReference type="PRINTS" id="PR00205">
    <property type="entry name" value="CADHERIN"/>
</dbReference>
<evidence type="ECO:0000256" key="5">
    <source>
        <dbReference type="ARBA" id="ARBA00022889"/>
    </source>
</evidence>
<name>T1EI96_HELRO</name>
<evidence type="ECO:0000313" key="12">
    <source>
        <dbReference type="EnsemblMetazoa" id="HelroP135573"/>
    </source>
</evidence>
<keyword evidence="2" id="KW-0812">Transmembrane</keyword>
<keyword evidence="3" id="KW-0677">Repeat</keyword>
<evidence type="ECO:0000256" key="8">
    <source>
        <dbReference type="ARBA" id="ARBA00023180"/>
    </source>
</evidence>